<organism evidence="3 4">
    <name type="scientific">Penaeus vannamei</name>
    <name type="common">Whiteleg shrimp</name>
    <name type="synonym">Litopenaeus vannamei</name>
    <dbReference type="NCBI Taxonomy" id="6689"/>
    <lineage>
        <taxon>Eukaryota</taxon>
        <taxon>Metazoa</taxon>
        <taxon>Ecdysozoa</taxon>
        <taxon>Arthropoda</taxon>
        <taxon>Crustacea</taxon>
        <taxon>Multicrustacea</taxon>
        <taxon>Malacostraca</taxon>
        <taxon>Eumalacostraca</taxon>
        <taxon>Eucarida</taxon>
        <taxon>Decapoda</taxon>
        <taxon>Dendrobranchiata</taxon>
        <taxon>Penaeoidea</taxon>
        <taxon>Penaeidae</taxon>
        <taxon>Penaeus</taxon>
    </lineage>
</organism>
<feature type="compositionally biased region" description="Polar residues" evidence="1">
    <location>
        <begin position="92"/>
        <end position="124"/>
    </location>
</feature>
<feature type="region of interest" description="Disordered" evidence="1">
    <location>
        <begin position="91"/>
        <end position="124"/>
    </location>
</feature>
<keyword evidence="2" id="KW-1133">Transmembrane helix</keyword>
<feature type="transmembrane region" description="Helical" evidence="2">
    <location>
        <begin position="383"/>
        <end position="403"/>
    </location>
</feature>
<keyword evidence="2" id="KW-0472">Membrane</keyword>
<protein>
    <submittedName>
        <fullName evidence="3">Uncharacterized protein</fullName>
    </submittedName>
</protein>
<feature type="transmembrane region" description="Helical" evidence="2">
    <location>
        <begin position="249"/>
        <end position="275"/>
    </location>
</feature>
<proteinExistence type="predicted"/>
<comment type="caution">
    <text evidence="3">The sequence shown here is derived from an EMBL/GenBank/DDBJ whole genome shotgun (WGS) entry which is preliminary data.</text>
</comment>
<keyword evidence="4" id="KW-1185">Reference proteome</keyword>
<sequence length="422" mass="48260">MAGPWFGTRPLPRLCPALFPFHASLCPCCRDSSGHMMRINGIKLVRLLSEVIRIGISANSNGIRRGILCQQGDEKLLIPLPPTEVLLRKPLSSANGENQTETEISLPPATTSRDSNRTQPLCQQKRQWCPHVPVSGKGGRRSEDNWPNGEIFRFAYAERRRAHTSSPLLPLLVSPFRLASPLSPFRLLLRVFSFVFFFFIPLSSSFIFYLPFLNPHRLPSFSLFNPLSTSSPSPFLIPLSSSSPSYSPFVFFSFLFSFSSPLLFPFTPILLPFSFVFSSFSPSYSPFVFFSFLFPFRLFSSYSLSLLLLIPLSFFFPLFPFPLFFSSYPLFVFLLLIPPFPSFSLSYYPFRSFFLLIRFVFFSFLFPFRLFLLLIPLRLFSSLIPLVFFFLLPCLLLPIRPFFFGDLPFSPFSPSLTFPSIS</sequence>
<accession>A0A3R7MFI7</accession>
<gene>
    <name evidence="3" type="ORF">C7M84_000089</name>
</gene>
<feature type="transmembrane region" description="Helical" evidence="2">
    <location>
        <begin position="187"/>
        <end position="212"/>
    </location>
</feature>
<keyword evidence="2" id="KW-0812">Transmembrane</keyword>
<evidence type="ECO:0000313" key="3">
    <source>
        <dbReference type="EMBL" id="ROT81161.1"/>
    </source>
</evidence>
<feature type="transmembrane region" description="Helical" evidence="2">
    <location>
        <begin position="287"/>
        <end position="316"/>
    </location>
</feature>
<reference evidence="3 4" key="1">
    <citation type="submission" date="2018-04" db="EMBL/GenBank/DDBJ databases">
        <authorList>
            <person name="Zhang X."/>
            <person name="Yuan J."/>
            <person name="Li F."/>
            <person name="Xiang J."/>
        </authorList>
    </citation>
    <scope>NUCLEOTIDE SEQUENCE [LARGE SCALE GENOMIC DNA]</scope>
    <source>
        <tissue evidence="3">Muscle</tissue>
    </source>
</reference>
<dbReference type="Proteomes" id="UP000283509">
    <property type="component" value="Unassembled WGS sequence"/>
</dbReference>
<reference evidence="3 4" key="2">
    <citation type="submission" date="2019-01" db="EMBL/GenBank/DDBJ databases">
        <title>The decoding of complex shrimp genome reveals the adaptation for benthos swimmer, frequently molting mechanism and breeding impact on genome.</title>
        <authorList>
            <person name="Sun Y."/>
            <person name="Gao Y."/>
            <person name="Yu Y."/>
        </authorList>
    </citation>
    <scope>NUCLEOTIDE SEQUENCE [LARGE SCALE GENOMIC DNA]</scope>
    <source>
        <tissue evidence="3">Muscle</tissue>
    </source>
</reference>
<name>A0A3R7MFI7_PENVA</name>
<dbReference type="EMBL" id="QCYY01001008">
    <property type="protein sequence ID" value="ROT81161.1"/>
    <property type="molecule type" value="Genomic_DNA"/>
</dbReference>
<evidence type="ECO:0000256" key="2">
    <source>
        <dbReference type="SAM" id="Phobius"/>
    </source>
</evidence>
<evidence type="ECO:0000256" key="1">
    <source>
        <dbReference type="SAM" id="MobiDB-lite"/>
    </source>
</evidence>
<evidence type="ECO:0000313" key="4">
    <source>
        <dbReference type="Proteomes" id="UP000283509"/>
    </source>
</evidence>
<feature type="transmembrane region" description="Helical" evidence="2">
    <location>
        <begin position="355"/>
        <end position="377"/>
    </location>
</feature>
<dbReference type="AlphaFoldDB" id="A0A3R7MFI7"/>